<accession>A0AAJ1SZA4</accession>
<feature type="transmembrane region" description="Helical" evidence="10">
    <location>
        <begin position="286"/>
        <end position="319"/>
    </location>
</feature>
<dbReference type="PANTHER" id="PTHR32024:SF1">
    <property type="entry name" value="KTR SYSTEM POTASSIUM UPTAKE PROTEIN B"/>
    <property type="match status" value="1"/>
</dbReference>
<evidence type="ECO:0000256" key="5">
    <source>
        <dbReference type="ARBA" id="ARBA00022692"/>
    </source>
</evidence>
<feature type="transmembrane region" description="Helical" evidence="10">
    <location>
        <begin position="12"/>
        <end position="31"/>
    </location>
</feature>
<keyword evidence="3" id="KW-1003">Cell membrane</keyword>
<name>A0AAJ1SZA4_9BACI</name>
<keyword evidence="9 10" id="KW-0472">Membrane</keyword>
<feature type="transmembrane region" description="Helical" evidence="10">
    <location>
        <begin position="369"/>
        <end position="387"/>
    </location>
</feature>
<keyword evidence="2" id="KW-0813">Transport</keyword>
<dbReference type="Proteomes" id="UP001237207">
    <property type="component" value="Unassembled WGS sequence"/>
</dbReference>
<evidence type="ECO:0000256" key="1">
    <source>
        <dbReference type="ARBA" id="ARBA00004651"/>
    </source>
</evidence>
<keyword evidence="5 10" id="KW-0812">Transmembrane</keyword>
<evidence type="ECO:0000313" key="11">
    <source>
        <dbReference type="EMBL" id="MDQ0214407.1"/>
    </source>
</evidence>
<feature type="transmembrane region" description="Helical" evidence="10">
    <location>
        <begin position="124"/>
        <end position="142"/>
    </location>
</feature>
<evidence type="ECO:0000256" key="8">
    <source>
        <dbReference type="ARBA" id="ARBA00023065"/>
    </source>
</evidence>
<evidence type="ECO:0000313" key="12">
    <source>
        <dbReference type="Proteomes" id="UP001237207"/>
    </source>
</evidence>
<proteinExistence type="predicted"/>
<keyword evidence="12" id="KW-1185">Reference proteome</keyword>
<reference evidence="11" key="1">
    <citation type="submission" date="2023-07" db="EMBL/GenBank/DDBJ databases">
        <title>Genomic Encyclopedia of Type Strains, Phase IV (KMG-IV): sequencing the most valuable type-strain genomes for metagenomic binning, comparative biology and taxonomic classification.</title>
        <authorList>
            <person name="Goeker M."/>
        </authorList>
    </citation>
    <scope>NUCLEOTIDE SEQUENCE</scope>
    <source>
        <strain evidence="11">DSM 23947</strain>
    </source>
</reference>
<dbReference type="NCBIfam" id="TIGR00933">
    <property type="entry name" value="2a38"/>
    <property type="match status" value="1"/>
</dbReference>
<keyword evidence="4" id="KW-0633">Potassium transport</keyword>
<evidence type="ECO:0000256" key="2">
    <source>
        <dbReference type="ARBA" id="ARBA00022448"/>
    </source>
</evidence>
<dbReference type="PANTHER" id="PTHR32024">
    <property type="entry name" value="TRK SYSTEM POTASSIUM UPTAKE PROTEIN TRKG-RELATED"/>
    <property type="match status" value="1"/>
</dbReference>
<gene>
    <name evidence="11" type="ORF">J2S13_000803</name>
</gene>
<feature type="transmembrane region" description="Helical" evidence="10">
    <location>
        <begin position="185"/>
        <end position="208"/>
    </location>
</feature>
<comment type="subcellular location">
    <subcellularLocation>
        <location evidence="1">Cell membrane</location>
        <topology evidence="1">Multi-pass membrane protein</topology>
    </subcellularLocation>
</comment>
<evidence type="ECO:0000256" key="4">
    <source>
        <dbReference type="ARBA" id="ARBA00022538"/>
    </source>
</evidence>
<feature type="transmembrane region" description="Helical" evidence="10">
    <location>
        <begin position="70"/>
        <end position="94"/>
    </location>
</feature>
<evidence type="ECO:0000256" key="6">
    <source>
        <dbReference type="ARBA" id="ARBA00022958"/>
    </source>
</evidence>
<protein>
    <submittedName>
        <fullName evidence="11">Trk system potassium uptake protein TrkH</fullName>
    </submittedName>
</protein>
<sequence length="437" mass="48094">MKSLKISPSYLLFIIYASFITIGAVLLKLPISTNTPISWMDALFTSTSAMTVTGLGVVDVSKEFTTFGQVIIALLIQTGGLGIMSFAVLIFIMLGKKIGLKERLIIQQALNQIQIGGVIRLVKYIFIFSLSIEVSIMIFLAAQWIPEFGWGRGSFYSFFHAISAFNNAGFALWSDGLSRYIGNPIINIGITTLIILGGLGYTVLIEVWNKQKWRQFSLHTKIMLSATLVINLVAFLIIFLLEYTNEKTIGLLPLSDKLWASYFQAVTTRTAGFNTIEIGSLDESTLFVFLILMFIGAGSGSTGGGIKLTTFIVISLAVITFIRGKHDIHIFKRSIQPLYILKVLAIASISIFVIAIAVFILNITEDAEFLPILFEVISAFSTVGLSMGITSSLTFIGKFIIIFVMLMGKLGPLTVAFMLAKKEKARFRYPSEDILTG</sequence>
<dbReference type="InterPro" id="IPR004772">
    <property type="entry name" value="TrkH"/>
</dbReference>
<keyword evidence="8" id="KW-0406">Ion transport</keyword>
<feature type="transmembrane region" description="Helical" evidence="10">
    <location>
        <begin position="339"/>
        <end position="363"/>
    </location>
</feature>
<feature type="transmembrane region" description="Helical" evidence="10">
    <location>
        <begin position="154"/>
        <end position="173"/>
    </location>
</feature>
<keyword evidence="7 10" id="KW-1133">Transmembrane helix</keyword>
<dbReference type="GO" id="GO:0015379">
    <property type="term" value="F:potassium:chloride symporter activity"/>
    <property type="evidence" value="ECO:0007669"/>
    <property type="project" value="InterPro"/>
</dbReference>
<evidence type="ECO:0000256" key="10">
    <source>
        <dbReference type="SAM" id="Phobius"/>
    </source>
</evidence>
<feature type="transmembrane region" description="Helical" evidence="10">
    <location>
        <begin position="220"/>
        <end position="241"/>
    </location>
</feature>
<evidence type="ECO:0000256" key="9">
    <source>
        <dbReference type="ARBA" id="ARBA00023136"/>
    </source>
</evidence>
<keyword evidence="6" id="KW-0630">Potassium</keyword>
<evidence type="ECO:0000256" key="7">
    <source>
        <dbReference type="ARBA" id="ARBA00022989"/>
    </source>
</evidence>
<feature type="transmembrane region" description="Helical" evidence="10">
    <location>
        <begin position="399"/>
        <end position="420"/>
    </location>
</feature>
<dbReference type="EMBL" id="JAUSUC010000006">
    <property type="protein sequence ID" value="MDQ0214407.1"/>
    <property type="molecule type" value="Genomic_DNA"/>
</dbReference>
<dbReference type="AlphaFoldDB" id="A0AAJ1SZA4"/>
<dbReference type="Pfam" id="PF02386">
    <property type="entry name" value="TrkH"/>
    <property type="match status" value="1"/>
</dbReference>
<dbReference type="InterPro" id="IPR003445">
    <property type="entry name" value="Cat_transpt"/>
</dbReference>
<organism evidence="11 12">
    <name type="scientific">Oikeobacillus pervagus</name>
    <dbReference type="NCBI Taxonomy" id="1325931"/>
    <lineage>
        <taxon>Bacteria</taxon>
        <taxon>Bacillati</taxon>
        <taxon>Bacillota</taxon>
        <taxon>Bacilli</taxon>
        <taxon>Bacillales</taxon>
        <taxon>Bacillaceae</taxon>
        <taxon>Oikeobacillus</taxon>
    </lineage>
</organism>
<feature type="transmembrane region" description="Helical" evidence="10">
    <location>
        <begin position="37"/>
        <end position="58"/>
    </location>
</feature>
<comment type="caution">
    <text evidence="11">The sequence shown here is derived from an EMBL/GenBank/DDBJ whole genome shotgun (WGS) entry which is preliminary data.</text>
</comment>
<evidence type="ECO:0000256" key="3">
    <source>
        <dbReference type="ARBA" id="ARBA00022475"/>
    </source>
</evidence>
<dbReference type="GO" id="GO:0005886">
    <property type="term" value="C:plasma membrane"/>
    <property type="evidence" value="ECO:0007669"/>
    <property type="project" value="UniProtKB-SubCell"/>
</dbReference>